<dbReference type="PANTHER" id="PTHR37297">
    <property type="entry name" value="PROTEIN NRDI"/>
    <property type="match status" value="1"/>
</dbReference>
<protein>
    <recommendedName>
        <fullName evidence="3 4">Protein NrdI</fullName>
    </recommendedName>
</protein>
<accession>A0ABU8ZLP3</accession>
<dbReference type="RefSeq" id="WP_340468695.1">
    <property type="nucleotide sequence ID" value="NZ_JBANBB010000001.1"/>
</dbReference>
<evidence type="ECO:0000313" key="7">
    <source>
        <dbReference type="Proteomes" id="UP001373159"/>
    </source>
</evidence>
<reference evidence="6 7" key="1">
    <citation type="submission" date="2024-02" db="EMBL/GenBank/DDBJ databases">
        <title>Bifidobacterium honeyensis sp. nov., isolated from the comb honey.</title>
        <authorList>
            <person name="Liu W."/>
            <person name="Li Y."/>
        </authorList>
    </citation>
    <scope>NUCLEOTIDE SEQUENCE [LARGE SCALE GENOMIC DNA]</scope>
    <source>
        <strain evidence="6 7">IMAU50988</strain>
    </source>
</reference>
<dbReference type="InterPro" id="IPR004465">
    <property type="entry name" value="RNR_NrdI"/>
</dbReference>
<evidence type="ECO:0000256" key="5">
    <source>
        <dbReference type="SAM" id="MobiDB-lite"/>
    </source>
</evidence>
<proteinExistence type="inferred from homology"/>
<dbReference type="HAMAP" id="MF_00128">
    <property type="entry name" value="NrdI"/>
    <property type="match status" value="1"/>
</dbReference>
<evidence type="ECO:0000256" key="4">
    <source>
        <dbReference type="HAMAP-Rule" id="MF_00128"/>
    </source>
</evidence>
<dbReference type="Proteomes" id="UP001373159">
    <property type="component" value="Unassembled WGS sequence"/>
</dbReference>
<dbReference type="EMBL" id="JBANBB010000001">
    <property type="protein sequence ID" value="MEK0306165.1"/>
    <property type="molecule type" value="Genomic_DNA"/>
</dbReference>
<comment type="function">
    <text evidence="1 4">Probably involved in ribonucleotide reductase function.</text>
</comment>
<evidence type="ECO:0000256" key="2">
    <source>
        <dbReference type="ARBA" id="ARBA00009942"/>
    </source>
</evidence>
<organism evidence="6 7">
    <name type="scientific">Bifidobacterium favimelis</name>
    <dbReference type="NCBI Taxonomy" id="3122979"/>
    <lineage>
        <taxon>Bacteria</taxon>
        <taxon>Bacillati</taxon>
        <taxon>Actinomycetota</taxon>
        <taxon>Actinomycetes</taxon>
        <taxon>Bifidobacteriales</taxon>
        <taxon>Bifidobacteriaceae</taxon>
        <taxon>Bifidobacterium</taxon>
    </lineage>
</organism>
<dbReference type="InterPro" id="IPR020852">
    <property type="entry name" value="RNR_Ib_NrdI_bac"/>
</dbReference>
<keyword evidence="7" id="KW-1185">Reference proteome</keyword>
<sequence>MVQNQEDRPVQEGLAEGQGEGASRPEFAAQGERVGAVVYFSSASRNTARFMANCRLQEEGIDVFRIPLRPKDPPLNVRQPYILIVPTYGGGSAKKAVMPQIKKFLNDPANRAGIRGVIASGNTNFGEAFCMAGDIISRKCGVPFLYYFELMGTKEDEEKVRQGVLDFFRNHPEPGSGSGR</sequence>
<dbReference type="Gene3D" id="3.40.50.360">
    <property type="match status" value="1"/>
</dbReference>
<evidence type="ECO:0000256" key="3">
    <source>
        <dbReference type="ARBA" id="ARBA00020129"/>
    </source>
</evidence>
<dbReference type="InterPro" id="IPR029039">
    <property type="entry name" value="Flavoprotein-like_sf"/>
</dbReference>
<dbReference type="NCBIfam" id="TIGR00333">
    <property type="entry name" value="nrdI"/>
    <property type="match status" value="1"/>
</dbReference>
<feature type="region of interest" description="Disordered" evidence="5">
    <location>
        <begin position="1"/>
        <end position="26"/>
    </location>
</feature>
<dbReference type="Pfam" id="PF07972">
    <property type="entry name" value="Flavodoxin_NdrI"/>
    <property type="match status" value="1"/>
</dbReference>
<dbReference type="SUPFAM" id="SSF52218">
    <property type="entry name" value="Flavoproteins"/>
    <property type="match status" value="1"/>
</dbReference>
<comment type="similarity">
    <text evidence="2 4">Belongs to the NrdI family.</text>
</comment>
<evidence type="ECO:0000313" key="6">
    <source>
        <dbReference type="EMBL" id="MEK0306165.1"/>
    </source>
</evidence>
<dbReference type="PANTHER" id="PTHR37297:SF1">
    <property type="entry name" value="PROTEIN NRDI"/>
    <property type="match status" value="1"/>
</dbReference>
<gene>
    <name evidence="4 6" type="primary">nrdI</name>
    <name evidence="6" type="ORF">V8P97_01560</name>
</gene>
<feature type="compositionally biased region" description="Basic and acidic residues" evidence="5">
    <location>
        <begin position="1"/>
        <end position="10"/>
    </location>
</feature>
<evidence type="ECO:0000256" key="1">
    <source>
        <dbReference type="ARBA" id="ARBA00003999"/>
    </source>
</evidence>
<name>A0ABU8ZLP3_9BIFI</name>
<comment type="caution">
    <text evidence="6">The sequence shown here is derived from an EMBL/GenBank/DDBJ whole genome shotgun (WGS) entry which is preliminary data.</text>
</comment>